<accession>A0A371EES6</accession>
<dbReference type="AlphaFoldDB" id="A0A371EES6"/>
<sequence length="76" mass="8896">MYLTKLTQNSYMPKFHFNLIYAYKLPNSLKYKLIFYHGSCVIIKIHSSKMIGHARAKNNLYVCDQTNQLKNLLGPN</sequence>
<evidence type="ECO:0008006" key="3">
    <source>
        <dbReference type="Google" id="ProtNLM"/>
    </source>
</evidence>
<evidence type="ECO:0000313" key="1">
    <source>
        <dbReference type="EMBL" id="RDX64548.1"/>
    </source>
</evidence>
<feature type="non-terminal residue" evidence="1">
    <location>
        <position position="1"/>
    </location>
</feature>
<keyword evidence="2" id="KW-1185">Reference proteome</keyword>
<reference evidence="1" key="1">
    <citation type="submission" date="2018-05" db="EMBL/GenBank/DDBJ databases">
        <title>Draft genome of Mucuna pruriens seed.</title>
        <authorList>
            <person name="Nnadi N.E."/>
            <person name="Vos R."/>
            <person name="Hasami M.H."/>
            <person name="Devisetty U.K."/>
            <person name="Aguiy J.C."/>
        </authorList>
    </citation>
    <scope>NUCLEOTIDE SEQUENCE [LARGE SCALE GENOMIC DNA]</scope>
    <source>
        <strain evidence="1">JCA_2017</strain>
    </source>
</reference>
<evidence type="ECO:0000313" key="2">
    <source>
        <dbReference type="Proteomes" id="UP000257109"/>
    </source>
</evidence>
<protein>
    <recommendedName>
        <fullName evidence="3">Copia protein</fullName>
    </recommendedName>
</protein>
<dbReference type="Proteomes" id="UP000257109">
    <property type="component" value="Unassembled WGS sequence"/>
</dbReference>
<name>A0A371EES6_MUCPR</name>
<proteinExistence type="predicted"/>
<comment type="caution">
    <text evidence="1">The sequence shown here is derived from an EMBL/GenBank/DDBJ whole genome shotgun (WGS) entry which is preliminary data.</text>
</comment>
<dbReference type="EMBL" id="QJKJ01014333">
    <property type="protein sequence ID" value="RDX64548.1"/>
    <property type="molecule type" value="Genomic_DNA"/>
</dbReference>
<organism evidence="1 2">
    <name type="scientific">Mucuna pruriens</name>
    <name type="common">Velvet bean</name>
    <name type="synonym">Dolichos pruriens</name>
    <dbReference type="NCBI Taxonomy" id="157652"/>
    <lineage>
        <taxon>Eukaryota</taxon>
        <taxon>Viridiplantae</taxon>
        <taxon>Streptophyta</taxon>
        <taxon>Embryophyta</taxon>
        <taxon>Tracheophyta</taxon>
        <taxon>Spermatophyta</taxon>
        <taxon>Magnoliopsida</taxon>
        <taxon>eudicotyledons</taxon>
        <taxon>Gunneridae</taxon>
        <taxon>Pentapetalae</taxon>
        <taxon>rosids</taxon>
        <taxon>fabids</taxon>
        <taxon>Fabales</taxon>
        <taxon>Fabaceae</taxon>
        <taxon>Papilionoideae</taxon>
        <taxon>50 kb inversion clade</taxon>
        <taxon>NPAAA clade</taxon>
        <taxon>indigoferoid/millettioid clade</taxon>
        <taxon>Phaseoleae</taxon>
        <taxon>Mucuna</taxon>
    </lineage>
</organism>
<gene>
    <name evidence="1" type="ORF">CR513_56890</name>
</gene>